<feature type="region of interest" description="Disordered" evidence="1">
    <location>
        <begin position="50"/>
        <end position="70"/>
    </location>
</feature>
<reference evidence="2 3" key="1">
    <citation type="journal article" date="2006" name="Science">
        <title>The genome of black cottonwood, Populus trichocarpa (Torr. &amp; Gray).</title>
        <authorList>
            <person name="Tuskan G.A."/>
            <person name="Difazio S."/>
            <person name="Jansson S."/>
            <person name="Bohlmann J."/>
            <person name="Grigoriev I."/>
            <person name="Hellsten U."/>
            <person name="Putnam N."/>
            <person name="Ralph S."/>
            <person name="Rombauts S."/>
            <person name="Salamov A."/>
            <person name="Schein J."/>
            <person name="Sterck L."/>
            <person name="Aerts A."/>
            <person name="Bhalerao R.R."/>
            <person name="Bhalerao R.P."/>
            <person name="Blaudez D."/>
            <person name="Boerjan W."/>
            <person name="Brun A."/>
            <person name="Brunner A."/>
            <person name="Busov V."/>
            <person name="Campbell M."/>
            <person name="Carlson J."/>
            <person name="Chalot M."/>
            <person name="Chapman J."/>
            <person name="Chen G.L."/>
            <person name="Cooper D."/>
            <person name="Coutinho P.M."/>
            <person name="Couturier J."/>
            <person name="Covert S."/>
            <person name="Cronk Q."/>
            <person name="Cunningham R."/>
            <person name="Davis J."/>
            <person name="Degroeve S."/>
            <person name="Dejardin A."/>
            <person name="Depamphilis C."/>
            <person name="Detter J."/>
            <person name="Dirks B."/>
            <person name="Dubchak I."/>
            <person name="Duplessis S."/>
            <person name="Ehlting J."/>
            <person name="Ellis B."/>
            <person name="Gendler K."/>
            <person name="Goodstein D."/>
            <person name="Gribskov M."/>
            <person name="Grimwood J."/>
            <person name="Groover A."/>
            <person name="Gunter L."/>
            <person name="Hamberger B."/>
            <person name="Heinze B."/>
            <person name="Helariutta Y."/>
            <person name="Henrissat B."/>
            <person name="Holligan D."/>
            <person name="Holt R."/>
            <person name="Huang W."/>
            <person name="Islam-Faridi N."/>
            <person name="Jones S."/>
            <person name="Jones-Rhoades M."/>
            <person name="Jorgensen R."/>
            <person name="Joshi C."/>
            <person name="Kangasjarvi J."/>
            <person name="Karlsson J."/>
            <person name="Kelleher C."/>
            <person name="Kirkpatrick R."/>
            <person name="Kirst M."/>
            <person name="Kohler A."/>
            <person name="Kalluri U."/>
            <person name="Larimer F."/>
            <person name="Leebens-Mack J."/>
            <person name="Leple J.C."/>
            <person name="Locascio P."/>
            <person name="Lou Y."/>
            <person name="Lucas S."/>
            <person name="Martin F."/>
            <person name="Montanini B."/>
            <person name="Napoli C."/>
            <person name="Nelson D.R."/>
            <person name="Nelson C."/>
            <person name="Nieminen K."/>
            <person name="Nilsson O."/>
            <person name="Pereda V."/>
            <person name="Peter G."/>
            <person name="Philippe R."/>
            <person name="Pilate G."/>
            <person name="Poliakov A."/>
            <person name="Razumovskaya J."/>
            <person name="Richardson P."/>
            <person name="Rinaldi C."/>
            <person name="Ritland K."/>
            <person name="Rouze P."/>
            <person name="Ryaboy D."/>
            <person name="Schmutz J."/>
            <person name="Schrader J."/>
            <person name="Segerman B."/>
            <person name="Shin H."/>
            <person name="Siddiqui A."/>
            <person name="Sterky F."/>
            <person name="Terry A."/>
            <person name="Tsai C.J."/>
            <person name="Uberbacher E."/>
            <person name="Unneberg P."/>
            <person name="Vahala J."/>
            <person name="Wall K."/>
            <person name="Wessler S."/>
            <person name="Yang G."/>
            <person name="Yin T."/>
            <person name="Douglas C."/>
            <person name="Marra M."/>
            <person name="Sandberg G."/>
            <person name="Van de Peer Y."/>
            <person name="Rokhsar D."/>
        </authorList>
    </citation>
    <scope>NUCLEOTIDE SEQUENCE [LARGE SCALE GENOMIC DNA]</scope>
    <source>
        <strain evidence="3">cv. Nisqually</strain>
    </source>
</reference>
<name>B9HJD5_POPTR</name>
<evidence type="ECO:0000256" key="1">
    <source>
        <dbReference type="SAM" id="MobiDB-lite"/>
    </source>
</evidence>
<dbReference type="EMBL" id="CM009297">
    <property type="protein sequence ID" value="PNT24372.1"/>
    <property type="molecule type" value="Genomic_DNA"/>
</dbReference>
<dbReference type="HOGENOM" id="CLU_2458943_0_0_1"/>
<proteinExistence type="predicted"/>
<dbReference type="AlphaFoldDB" id="B9HJD5"/>
<protein>
    <submittedName>
        <fullName evidence="2">Uncharacterized protein</fullName>
    </submittedName>
</protein>
<dbReference type="InParanoid" id="B9HJD5"/>
<gene>
    <name evidence="2" type="ORF">POPTR_008G132000</name>
</gene>
<sequence>MRSPCMSPSQQYCFFTFSFLYRYTYINIDGHSPFVLPFFYGYKLISDQEKKRKKSGFMEEGTVGRSSERLESGLPPKLMEDFVPMVKEL</sequence>
<evidence type="ECO:0000313" key="3">
    <source>
        <dbReference type="Proteomes" id="UP000006729"/>
    </source>
</evidence>
<organism evidence="2 3">
    <name type="scientific">Populus trichocarpa</name>
    <name type="common">Western balsam poplar</name>
    <name type="synonym">Populus balsamifera subsp. trichocarpa</name>
    <dbReference type="NCBI Taxonomy" id="3694"/>
    <lineage>
        <taxon>Eukaryota</taxon>
        <taxon>Viridiplantae</taxon>
        <taxon>Streptophyta</taxon>
        <taxon>Embryophyta</taxon>
        <taxon>Tracheophyta</taxon>
        <taxon>Spermatophyta</taxon>
        <taxon>Magnoliopsida</taxon>
        <taxon>eudicotyledons</taxon>
        <taxon>Gunneridae</taxon>
        <taxon>Pentapetalae</taxon>
        <taxon>rosids</taxon>
        <taxon>fabids</taxon>
        <taxon>Malpighiales</taxon>
        <taxon>Salicaceae</taxon>
        <taxon>Saliceae</taxon>
        <taxon>Populus</taxon>
    </lineage>
</organism>
<evidence type="ECO:0000313" key="2">
    <source>
        <dbReference type="EMBL" id="PNT24372.1"/>
    </source>
</evidence>
<dbReference type="Proteomes" id="UP000006729">
    <property type="component" value="Chromosome 8"/>
</dbReference>
<keyword evidence="3" id="KW-1185">Reference proteome</keyword>
<accession>B9HJD5</accession>